<evidence type="ECO:0008006" key="4">
    <source>
        <dbReference type="Google" id="ProtNLM"/>
    </source>
</evidence>
<evidence type="ECO:0000313" key="3">
    <source>
        <dbReference type="Proteomes" id="UP000019443"/>
    </source>
</evidence>
<dbReference type="HOGENOM" id="CLU_2481181_0_0_5"/>
<feature type="region of interest" description="Disordered" evidence="1">
    <location>
        <begin position="57"/>
        <end position="87"/>
    </location>
</feature>
<sequence>MTSRRSIAERVIAQASTRGTPIDGDAEFMAIVELWVAGEIEAAEMRDRYNALLERRSRGKHNSEISPQAPEGTAVQASAGAADEATP</sequence>
<evidence type="ECO:0000313" key="2">
    <source>
        <dbReference type="EMBL" id="CDM61160.1"/>
    </source>
</evidence>
<proteinExistence type="predicted"/>
<keyword evidence="2" id="KW-0614">Plasmid</keyword>
<dbReference type="AlphaFoldDB" id="W6RLP4"/>
<name>W6RLP4_9HYPH</name>
<dbReference type="PATRIC" id="fig|348824.6.peg.5352"/>
<keyword evidence="3" id="KW-1185">Reference proteome</keyword>
<gene>
    <name evidence="2" type="ORF">LPU83_pLPU83c_0598</name>
</gene>
<dbReference type="EMBL" id="HG916854">
    <property type="protein sequence ID" value="CDM61160.1"/>
    <property type="molecule type" value="Genomic_DNA"/>
</dbReference>
<geneLocation type="plasmid" evidence="2 3">
    <name>pLPU83c</name>
</geneLocation>
<evidence type="ECO:0000256" key="1">
    <source>
        <dbReference type="SAM" id="MobiDB-lite"/>
    </source>
</evidence>
<dbReference type="KEGG" id="rhl:LPU83_pLPU83c_0598"/>
<accession>W6RLP4</accession>
<protein>
    <recommendedName>
        <fullName evidence="4">Antitoxin VbhA domain-containing protein</fullName>
    </recommendedName>
</protein>
<dbReference type="RefSeq" id="WP_024319208.1">
    <property type="nucleotide sequence ID" value="NZ_ATTO01000185.1"/>
</dbReference>
<organism evidence="2 3">
    <name type="scientific">Rhizobium favelukesii</name>
    <dbReference type="NCBI Taxonomy" id="348824"/>
    <lineage>
        <taxon>Bacteria</taxon>
        <taxon>Pseudomonadati</taxon>
        <taxon>Pseudomonadota</taxon>
        <taxon>Alphaproteobacteria</taxon>
        <taxon>Hyphomicrobiales</taxon>
        <taxon>Rhizobiaceae</taxon>
        <taxon>Rhizobium/Agrobacterium group</taxon>
        <taxon>Rhizobium</taxon>
    </lineage>
</organism>
<reference evidence="2" key="1">
    <citation type="submission" date="2013-11" db="EMBL/GenBank/DDBJ databases">
        <title>Draft genome sequence of the broad-host-range Rhizobium sp. LPU83 strain, a member of the low-genetic diversity Oregon-like Rhizobium sp. group.</title>
        <authorList>
            <person name="Wibberg D."/>
            <person name="Puehler A."/>
            <person name="Schlueter A."/>
        </authorList>
    </citation>
    <scope>NUCLEOTIDE SEQUENCE [LARGE SCALE GENOMIC DNA]</scope>
    <source>
        <strain evidence="2">LPU83</strain>
        <plasmid evidence="2">pLPU83c</plasmid>
    </source>
</reference>
<dbReference type="Proteomes" id="UP000019443">
    <property type="component" value="Plasmid pLPU83c"/>
</dbReference>